<sequence length="50" mass="5619">MDLKNGKISDIDNAVKQVQLQIGKTFVKDVFMSVSLKSDKNVFTDKKSKT</sequence>
<accession>A0A8S5V8U7</accession>
<organism evidence="1">
    <name type="scientific">Siphoviridae sp. ctS2049</name>
    <dbReference type="NCBI Taxonomy" id="2825507"/>
    <lineage>
        <taxon>Viruses</taxon>
        <taxon>Duplodnaviria</taxon>
        <taxon>Heunggongvirae</taxon>
        <taxon>Uroviricota</taxon>
        <taxon>Caudoviricetes</taxon>
    </lineage>
</organism>
<reference evidence="1" key="1">
    <citation type="journal article" date="2021" name="Proc. Natl. Acad. Sci. U.S.A.">
        <title>A Catalog of Tens of Thousands of Viruses from Human Metagenomes Reveals Hidden Associations with Chronic Diseases.</title>
        <authorList>
            <person name="Tisza M.J."/>
            <person name="Buck C.B."/>
        </authorList>
    </citation>
    <scope>NUCLEOTIDE SEQUENCE</scope>
    <source>
        <strain evidence="1">CtS2049</strain>
    </source>
</reference>
<dbReference type="EMBL" id="BK016223">
    <property type="protein sequence ID" value="DAG03110.1"/>
    <property type="molecule type" value="Genomic_DNA"/>
</dbReference>
<name>A0A8S5V8U7_9CAUD</name>
<evidence type="ECO:0000313" key="1">
    <source>
        <dbReference type="EMBL" id="DAG03110.1"/>
    </source>
</evidence>
<protein>
    <submittedName>
        <fullName evidence="1">Uncharacterized protein</fullName>
    </submittedName>
</protein>
<proteinExistence type="predicted"/>